<sequence length="537" mass="57998">MRSTFTGIEISKRALFTQQAALTTTGHNISNANTAGYSRQVVNMVASKPLEYPGMMRSNVPGQMGQGVEFTSITRIREKFLDDQFRNENKQLGNYSIQNDTLDKLQAIVNEPTDTGIRSVLDKFWKSWTDLAKDPENVSGRKLVRESANALADAFNATSKQLSDLSNDLTSNIDVKANQINSLTTTISSLNNEIFRIEGLGDNANDLRDQRDLMTDQLSKIVNISVVETPQGYTINMGNTNLVTGQTTTSVTAATLVTAMNSGDLNSGEVYGMIVSRDRYVADYQQQLDTLANSIANGQVQITIPAGSVIPDGSVLMVPTNNPTGPAYTPVTYSGPVANRTLASDLTVMVQGINGLHKLGYTFATPAAKGVDFFTAKTGATVTAATFQLNPVIANDPNYIATSMRTTGTAPNETAVKGNNTLALLISQLKDSKFSFNNGGTTNGAPSIMNGTLDDYFRSIVGQLGVQAQTTSRQTDNQKAMVDQIEDRRQSVSGVSLDEEMSNMIKFQHAYGAASRFMTTFDQVLDKLINSTGVVGR</sequence>
<comment type="caution">
    <text evidence="11">The sequence shown here is derived from an EMBL/GenBank/DDBJ whole genome shotgun (WGS) entry which is preliminary data.</text>
</comment>
<evidence type="ECO:0000259" key="10">
    <source>
        <dbReference type="Pfam" id="PF22638"/>
    </source>
</evidence>
<feature type="domain" description="Flagellar basal body rod protein N-terminal" evidence="8">
    <location>
        <begin position="10"/>
        <end position="37"/>
    </location>
</feature>
<dbReference type="GO" id="GO:0044780">
    <property type="term" value="P:bacterial-type flagellum assembly"/>
    <property type="evidence" value="ECO:0007669"/>
    <property type="project" value="InterPro"/>
</dbReference>
<dbReference type="EMBL" id="LQRA01000058">
    <property type="protein sequence ID" value="KZE77897.1"/>
    <property type="molecule type" value="Genomic_DNA"/>
</dbReference>
<comment type="subcellular location">
    <subcellularLocation>
        <location evidence="1 7">Bacterial flagellum</location>
    </subcellularLocation>
    <subcellularLocation>
        <location evidence="2 7">Secreted</location>
    </subcellularLocation>
</comment>
<dbReference type="Pfam" id="PF00460">
    <property type="entry name" value="Flg_bb_rod"/>
    <property type="match status" value="1"/>
</dbReference>
<dbReference type="InterPro" id="IPR001444">
    <property type="entry name" value="Flag_bb_rod_N"/>
</dbReference>
<dbReference type="SUPFAM" id="SSF64518">
    <property type="entry name" value="Phase 1 flagellin"/>
    <property type="match status" value="1"/>
</dbReference>
<dbReference type="PANTHER" id="PTHR30033:SF1">
    <property type="entry name" value="FLAGELLAR HOOK-ASSOCIATED PROTEIN 1"/>
    <property type="match status" value="1"/>
</dbReference>
<gene>
    <name evidence="7" type="primary">flgK</name>
    <name evidence="11" type="ORF">AV654_20195</name>
</gene>
<dbReference type="Proteomes" id="UP000076563">
    <property type="component" value="Unassembled WGS sequence"/>
</dbReference>
<feature type="domain" description="Flagellar hook-associated protein FlgK helical" evidence="10">
    <location>
        <begin position="102"/>
        <end position="297"/>
    </location>
</feature>
<dbReference type="RefSeq" id="WP_063183307.1">
    <property type="nucleotide sequence ID" value="NZ_LQRA01000058.1"/>
</dbReference>
<keyword evidence="5 7" id="KW-0964">Secreted</keyword>
<evidence type="ECO:0000256" key="7">
    <source>
        <dbReference type="RuleBase" id="RU362065"/>
    </source>
</evidence>
<dbReference type="AlphaFoldDB" id="A0A163XHM2"/>
<dbReference type="NCBIfam" id="TIGR02492">
    <property type="entry name" value="flgK_ends"/>
    <property type="match status" value="1"/>
</dbReference>
<dbReference type="InterPro" id="IPR053927">
    <property type="entry name" value="FlgK_helical"/>
</dbReference>
<organism evidence="11 12">
    <name type="scientific">Paenibacillus elgii</name>
    <dbReference type="NCBI Taxonomy" id="189691"/>
    <lineage>
        <taxon>Bacteria</taxon>
        <taxon>Bacillati</taxon>
        <taxon>Bacillota</taxon>
        <taxon>Bacilli</taxon>
        <taxon>Bacillales</taxon>
        <taxon>Paenibacillaceae</taxon>
        <taxon>Paenibacillus</taxon>
    </lineage>
</organism>
<evidence type="ECO:0000256" key="6">
    <source>
        <dbReference type="ARBA" id="ARBA00023143"/>
    </source>
</evidence>
<evidence type="ECO:0000313" key="12">
    <source>
        <dbReference type="Proteomes" id="UP000076563"/>
    </source>
</evidence>
<dbReference type="eggNOG" id="COG4786">
    <property type="taxonomic scope" value="Bacteria"/>
</dbReference>
<dbReference type="eggNOG" id="COG1256">
    <property type="taxonomic scope" value="Bacteria"/>
</dbReference>
<accession>A0A163XHM2</accession>
<dbReference type="STRING" id="1007103.GCA_000213315_02318"/>
<keyword evidence="11" id="KW-0966">Cell projection</keyword>
<evidence type="ECO:0000256" key="2">
    <source>
        <dbReference type="ARBA" id="ARBA00004613"/>
    </source>
</evidence>
<keyword evidence="11" id="KW-0969">Cilium</keyword>
<dbReference type="OrthoDB" id="9802553at2"/>
<evidence type="ECO:0000259" key="9">
    <source>
        <dbReference type="Pfam" id="PF06429"/>
    </source>
</evidence>
<dbReference type="GO" id="GO:0009424">
    <property type="term" value="C:bacterial-type flagellum hook"/>
    <property type="evidence" value="ECO:0007669"/>
    <property type="project" value="UniProtKB-UniRule"/>
</dbReference>
<dbReference type="PANTHER" id="PTHR30033">
    <property type="entry name" value="FLAGELLAR HOOK-ASSOCIATED PROTEIN 1"/>
    <property type="match status" value="1"/>
</dbReference>
<evidence type="ECO:0000259" key="8">
    <source>
        <dbReference type="Pfam" id="PF00460"/>
    </source>
</evidence>
<dbReference type="Pfam" id="PF06429">
    <property type="entry name" value="Flg_bbr_C"/>
    <property type="match status" value="1"/>
</dbReference>
<feature type="domain" description="Flagellar basal-body/hook protein C-terminal" evidence="9">
    <location>
        <begin position="492"/>
        <end position="530"/>
    </location>
</feature>
<evidence type="ECO:0000256" key="5">
    <source>
        <dbReference type="ARBA" id="ARBA00022525"/>
    </source>
</evidence>
<dbReference type="Pfam" id="PF22638">
    <property type="entry name" value="FlgK_D1"/>
    <property type="match status" value="1"/>
</dbReference>
<dbReference type="PRINTS" id="PR01005">
    <property type="entry name" value="FLGHOOKAP1"/>
</dbReference>
<keyword evidence="12" id="KW-1185">Reference proteome</keyword>
<keyword evidence="11" id="KW-0282">Flagellum</keyword>
<reference evidence="12" key="1">
    <citation type="submission" date="2016-01" db="EMBL/GenBank/DDBJ databases">
        <title>Draft genome of Chromobacterium sp. F49.</title>
        <authorList>
            <person name="Hong K.W."/>
        </authorList>
    </citation>
    <scope>NUCLEOTIDE SEQUENCE [LARGE SCALE GENOMIC DNA]</scope>
    <source>
        <strain evidence="12">M63</strain>
    </source>
</reference>
<dbReference type="InterPro" id="IPR002371">
    <property type="entry name" value="FlgK"/>
</dbReference>
<name>A0A163XHM2_9BACL</name>
<protein>
    <recommendedName>
        <fullName evidence="4 7">Flagellar hook-associated protein 1</fullName>
        <shortName evidence="7">HAP1</shortName>
    </recommendedName>
</protein>
<dbReference type="GO" id="GO:0005198">
    <property type="term" value="F:structural molecule activity"/>
    <property type="evidence" value="ECO:0007669"/>
    <property type="project" value="UniProtKB-UniRule"/>
</dbReference>
<evidence type="ECO:0000256" key="4">
    <source>
        <dbReference type="ARBA" id="ARBA00016244"/>
    </source>
</evidence>
<evidence type="ECO:0000256" key="1">
    <source>
        <dbReference type="ARBA" id="ARBA00004365"/>
    </source>
</evidence>
<dbReference type="InterPro" id="IPR010930">
    <property type="entry name" value="Flg_bb/hook_C_dom"/>
</dbReference>
<keyword evidence="6 7" id="KW-0975">Bacterial flagellum</keyword>
<comment type="similarity">
    <text evidence="3 7">Belongs to the flagella basal body rod proteins family.</text>
</comment>
<evidence type="ECO:0000313" key="11">
    <source>
        <dbReference type="EMBL" id="KZE77897.1"/>
    </source>
</evidence>
<proteinExistence type="inferred from homology"/>
<evidence type="ECO:0000256" key="3">
    <source>
        <dbReference type="ARBA" id="ARBA00009677"/>
    </source>
</evidence>
<dbReference type="GO" id="GO:0005576">
    <property type="term" value="C:extracellular region"/>
    <property type="evidence" value="ECO:0007669"/>
    <property type="project" value="UniProtKB-SubCell"/>
</dbReference>